<dbReference type="InterPro" id="IPR017900">
    <property type="entry name" value="4Fe4S_Fe_S_CS"/>
</dbReference>
<dbReference type="Gene3D" id="3.30.70.20">
    <property type="match status" value="1"/>
</dbReference>
<keyword evidence="3" id="KW-0411">Iron-sulfur</keyword>
<dbReference type="PANTHER" id="PTHR43193">
    <property type="match status" value="1"/>
</dbReference>
<dbReference type="PROSITE" id="PS51379">
    <property type="entry name" value="4FE4S_FER_2"/>
    <property type="match status" value="2"/>
</dbReference>
<dbReference type="STRING" id="52560.SAMN04488082_101208"/>
<dbReference type="PANTHER" id="PTHR43193:SF2">
    <property type="entry name" value="POLYFERREDOXIN PROTEIN FWDF"/>
    <property type="match status" value="1"/>
</dbReference>
<dbReference type="Pfam" id="PF12838">
    <property type="entry name" value="Fer4_7"/>
    <property type="match status" value="1"/>
</dbReference>
<evidence type="ECO:0000259" key="4">
    <source>
        <dbReference type="PROSITE" id="PS51379"/>
    </source>
</evidence>
<name>A0A1I3N8N0_9BACT</name>
<proteinExistence type="predicted"/>
<dbReference type="AlphaFoldDB" id="A0A1I3N8N0"/>
<dbReference type="InterPro" id="IPR052977">
    <property type="entry name" value="Polyferredoxin-like_ET"/>
</dbReference>
<evidence type="ECO:0000313" key="5">
    <source>
        <dbReference type="EMBL" id="SFJ05475.1"/>
    </source>
</evidence>
<gene>
    <name evidence="5" type="ORF">SAMN04488082_101208</name>
</gene>
<dbReference type="Proteomes" id="UP000198635">
    <property type="component" value="Unassembled WGS sequence"/>
</dbReference>
<organism evidence="5 6">
    <name type="scientific">Desulfomicrobium apsheronum</name>
    <dbReference type="NCBI Taxonomy" id="52560"/>
    <lineage>
        <taxon>Bacteria</taxon>
        <taxon>Pseudomonadati</taxon>
        <taxon>Thermodesulfobacteriota</taxon>
        <taxon>Desulfovibrionia</taxon>
        <taxon>Desulfovibrionales</taxon>
        <taxon>Desulfomicrobiaceae</taxon>
        <taxon>Desulfomicrobium</taxon>
    </lineage>
</organism>
<dbReference type="EMBL" id="FORX01000001">
    <property type="protein sequence ID" value="SFJ05475.1"/>
    <property type="molecule type" value="Genomic_DNA"/>
</dbReference>
<protein>
    <submittedName>
        <fullName evidence="5">Coenzyme F420-reducing hydrogenase, beta subunit</fullName>
    </submittedName>
</protein>
<accession>A0A1I3N8N0</accession>
<dbReference type="GO" id="GO:0046872">
    <property type="term" value="F:metal ion binding"/>
    <property type="evidence" value="ECO:0007669"/>
    <property type="project" value="UniProtKB-KW"/>
</dbReference>
<dbReference type="RefSeq" id="WP_092372289.1">
    <property type="nucleotide sequence ID" value="NZ_FORX01000001.1"/>
</dbReference>
<dbReference type="PROSITE" id="PS00198">
    <property type="entry name" value="4FE4S_FER_1"/>
    <property type="match status" value="1"/>
</dbReference>
<dbReference type="InterPro" id="IPR017896">
    <property type="entry name" value="4Fe4S_Fe-S-bd"/>
</dbReference>
<reference evidence="6" key="1">
    <citation type="submission" date="2016-10" db="EMBL/GenBank/DDBJ databases">
        <authorList>
            <person name="Varghese N."/>
            <person name="Submissions S."/>
        </authorList>
    </citation>
    <scope>NUCLEOTIDE SEQUENCE [LARGE SCALE GENOMIC DNA]</scope>
    <source>
        <strain evidence="6">DSM 5918</strain>
    </source>
</reference>
<keyword evidence="6" id="KW-1185">Reference proteome</keyword>
<feature type="domain" description="4Fe-4S ferredoxin-type" evidence="4">
    <location>
        <begin position="39"/>
        <end position="69"/>
    </location>
</feature>
<evidence type="ECO:0000313" key="6">
    <source>
        <dbReference type="Proteomes" id="UP000198635"/>
    </source>
</evidence>
<evidence type="ECO:0000256" key="3">
    <source>
        <dbReference type="ARBA" id="ARBA00023014"/>
    </source>
</evidence>
<keyword evidence="1" id="KW-0479">Metal-binding</keyword>
<dbReference type="GO" id="GO:0051536">
    <property type="term" value="F:iron-sulfur cluster binding"/>
    <property type="evidence" value="ECO:0007669"/>
    <property type="project" value="UniProtKB-KW"/>
</dbReference>
<dbReference type="InterPro" id="IPR007525">
    <property type="entry name" value="FrhB_FdhB_C"/>
</dbReference>
<feature type="domain" description="4Fe-4S ferredoxin-type" evidence="4">
    <location>
        <begin position="4"/>
        <end position="34"/>
    </location>
</feature>
<dbReference type="Pfam" id="PF04432">
    <property type="entry name" value="FrhB_FdhB_C"/>
    <property type="match status" value="1"/>
</dbReference>
<evidence type="ECO:0000256" key="2">
    <source>
        <dbReference type="ARBA" id="ARBA00023004"/>
    </source>
</evidence>
<keyword evidence="2" id="KW-0408">Iron</keyword>
<evidence type="ECO:0000256" key="1">
    <source>
        <dbReference type="ARBA" id="ARBA00022723"/>
    </source>
</evidence>
<sequence length="424" mass="48156">MYKPKILCLTLHECTGCSACSNACPHGYIQLVSNEEGFLYPSVTDQCLGCGLCDNSCPILTKQTEIVPEIDQHAVAAISLDPDIRRASSSGGAFSEICKAYGDQETVVFGARFDGLCVVHSFVIGIENIGPFCKSKYVQSVIGDSFSEAKKFLEKGMKVIFSGTPCQIAGLRAFLGKKFKNLLCIDFICHGVGSPSVFADSLKAIEKKIGKKLVSYSFRNRIQRMGNWHDFVCRYEFEDGEHLLESSDPYQSFFLSQLCLRATCGECCKFRNRNRLSDITISDLKGKFHIFPRMMDHRNFSTIVCNTHKGESVFHDMKSVIKFFPLKMEELEQFNPLFFKTTKSNSSREKFFSAYTNLDNFESLVIQFCKSNIKCKRKINNLLPFHLKRLLKIIYNELLTFKKLYKQKFACLKNISIRSKKAND</sequence>
<dbReference type="SUPFAM" id="SSF54862">
    <property type="entry name" value="4Fe-4S ferredoxins"/>
    <property type="match status" value="1"/>
</dbReference>
<dbReference type="OrthoDB" id="9789030at2"/>